<accession>A0A839FR19</accession>
<dbReference type="AlphaFoldDB" id="A0A839FR19"/>
<name>A0A839FR19_9MICC</name>
<dbReference type="InterPro" id="IPR036890">
    <property type="entry name" value="HATPase_C_sf"/>
</dbReference>
<sequence length="483" mass="53504">MHTGTEESGDLLVPANFLRAVRESGYLSISTALAELIDNSIEAAASAISITIARHSAESMPEISVEDNGRGMSEAELKACLRFGGSSRFNARDSLGRFGMGLPAASLSQARRIEVVSWQGSGPEARVVLDVDAVVSGAQVGLNVERSGQNLTPSGCKVRWEHCDRIEYQRLGWLERVLRRDLGRMFRRFLWSGTNITINGEPVIPVDPMMLTDEAEGARAQLACDPMEFAIEKEDGKRSIVTVRFASLPVAAWHHLDNATKRKIGVIGKAGVSILRGGREIANGWHLMGSKRKENYDDWWRCEIEFEPQLDEQFGITINKQGVRPSSKLRHALEPELEAIARLLNNRVRRSFEEAKIRAATEAACSIAAAADRDLPLLALNEQTGPMLYRIEAQVLPMDTMFRTDLDGRTITLVLNSDHPVFEALYLPLQKLAEAGSSNLRTSVELLLLALARSVIQQRQSGQDLDALLDTWSGTYQRMLQRT</sequence>
<evidence type="ECO:0000259" key="1">
    <source>
        <dbReference type="SMART" id="SM00387"/>
    </source>
</evidence>
<evidence type="ECO:0000313" key="3">
    <source>
        <dbReference type="Proteomes" id="UP000546252"/>
    </source>
</evidence>
<comment type="caution">
    <text evidence="2">The sequence shown here is derived from an EMBL/GenBank/DDBJ whole genome shotgun (WGS) entry which is preliminary data.</text>
</comment>
<dbReference type="SUPFAM" id="SSF55874">
    <property type="entry name" value="ATPase domain of HSP90 chaperone/DNA topoisomerase II/histidine kinase"/>
    <property type="match status" value="1"/>
</dbReference>
<dbReference type="InterPro" id="IPR003594">
    <property type="entry name" value="HATPase_dom"/>
</dbReference>
<dbReference type="EMBL" id="JACJIH010000001">
    <property type="protein sequence ID" value="MBA8920383.1"/>
    <property type="molecule type" value="Genomic_DNA"/>
</dbReference>
<dbReference type="Proteomes" id="UP000546252">
    <property type="component" value="Unassembled WGS sequence"/>
</dbReference>
<dbReference type="RefSeq" id="WP_182494803.1">
    <property type="nucleotide sequence ID" value="NZ_BAAAKT010000002.1"/>
</dbReference>
<dbReference type="SMART" id="SM00387">
    <property type="entry name" value="HATPase_c"/>
    <property type="match status" value="1"/>
</dbReference>
<feature type="domain" description="Histidine kinase/HSP90-like ATPase" evidence="1">
    <location>
        <begin position="24"/>
        <end position="135"/>
    </location>
</feature>
<protein>
    <submittedName>
        <fullName evidence="2">Anti-sigma regulatory factor (Ser/Thr protein kinase)</fullName>
    </submittedName>
</protein>
<dbReference type="Gene3D" id="3.30.565.10">
    <property type="entry name" value="Histidine kinase-like ATPase, C-terminal domain"/>
    <property type="match status" value="1"/>
</dbReference>
<proteinExistence type="predicted"/>
<reference evidence="2 3" key="1">
    <citation type="submission" date="2020-08" db="EMBL/GenBank/DDBJ databases">
        <title>Sequencing the genomes of 1000 actinobacteria strains.</title>
        <authorList>
            <person name="Klenk H.-P."/>
        </authorList>
    </citation>
    <scope>NUCLEOTIDE SEQUENCE [LARGE SCALE GENOMIC DNA]</scope>
    <source>
        <strain evidence="2 3">DSM 19081</strain>
    </source>
</reference>
<gene>
    <name evidence="2" type="ORF">HNR24_000316</name>
</gene>
<evidence type="ECO:0000313" key="2">
    <source>
        <dbReference type="EMBL" id="MBA8920383.1"/>
    </source>
</evidence>
<organism evidence="2 3">
    <name type="scientific">Nesterenkonia jeotgali</name>
    <dbReference type="NCBI Taxonomy" id="317018"/>
    <lineage>
        <taxon>Bacteria</taxon>
        <taxon>Bacillati</taxon>
        <taxon>Actinomycetota</taxon>
        <taxon>Actinomycetes</taxon>
        <taxon>Micrococcales</taxon>
        <taxon>Micrococcaceae</taxon>
        <taxon>Nesterenkonia</taxon>
    </lineage>
</organism>
<dbReference type="Pfam" id="PF13589">
    <property type="entry name" value="HATPase_c_3"/>
    <property type="match status" value="1"/>
</dbReference>